<evidence type="ECO:0000256" key="8">
    <source>
        <dbReference type="PIRSR" id="PIRSR608901-2"/>
    </source>
</evidence>
<evidence type="ECO:0000256" key="1">
    <source>
        <dbReference type="ARBA" id="ARBA00004141"/>
    </source>
</evidence>
<accession>A0A3D8T6D4</accession>
<feature type="transmembrane region" description="Helical" evidence="9">
    <location>
        <begin position="215"/>
        <end position="235"/>
    </location>
</feature>
<feature type="binding site" evidence="8">
    <location>
        <position position="265"/>
    </location>
    <ligand>
        <name>Zn(2+)</name>
        <dbReference type="ChEBI" id="CHEBI:29105"/>
        <note>catalytic</note>
    </ligand>
</feature>
<dbReference type="OrthoDB" id="187171at2759"/>
<feature type="binding site" evidence="7">
    <location>
        <position position="28"/>
    </location>
    <ligand>
        <name>Ca(2+)</name>
        <dbReference type="ChEBI" id="CHEBI:29108"/>
    </ligand>
</feature>
<evidence type="ECO:0000256" key="5">
    <source>
        <dbReference type="ARBA" id="ARBA00022989"/>
    </source>
</evidence>
<evidence type="ECO:0000313" key="10">
    <source>
        <dbReference type="EMBL" id="RDW94126.1"/>
    </source>
</evidence>
<organism evidence="10 11">
    <name type="scientific">Aspergillus mulundensis</name>
    <dbReference type="NCBI Taxonomy" id="1810919"/>
    <lineage>
        <taxon>Eukaryota</taxon>
        <taxon>Fungi</taxon>
        <taxon>Dikarya</taxon>
        <taxon>Ascomycota</taxon>
        <taxon>Pezizomycotina</taxon>
        <taxon>Eurotiomycetes</taxon>
        <taxon>Eurotiomycetidae</taxon>
        <taxon>Eurotiales</taxon>
        <taxon>Aspergillaceae</taxon>
        <taxon>Aspergillus</taxon>
        <taxon>Aspergillus subgen. Nidulantes</taxon>
    </lineage>
</organism>
<comment type="similarity">
    <text evidence="2">Belongs to the alkaline ceramidase family.</text>
</comment>
<feature type="binding site" evidence="8">
    <location>
        <position position="261"/>
    </location>
    <ligand>
        <name>Zn(2+)</name>
        <dbReference type="ChEBI" id="CHEBI:29105"/>
        <note>catalytic</note>
    </ligand>
</feature>
<evidence type="ECO:0000313" key="11">
    <source>
        <dbReference type="Proteomes" id="UP000256690"/>
    </source>
</evidence>
<dbReference type="EMBL" id="PVWQ01000001">
    <property type="protein sequence ID" value="RDW94126.1"/>
    <property type="molecule type" value="Genomic_DNA"/>
</dbReference>
<dbReference type="Proteomes" id="UP000256690">
    <property type="component" value="Unassembled WGS sequence"/>
</dbReference>
<keyword evidence="7" id="KW-0479">Metal-binding</keyword>
<dbReference type="GO" id="GO:0046513">
    <property type="term" value="P:ceramide biosynthetic process"/>
    <property type="evidence" value="ECO:0007669"/>
    <property type="project" value="TreeGrafter"/>
</dbReference>
<comment type="subcellular location">
    <subcellularLocation>
        <location evidence="1">Membrane</location>
        <topology evidence="1">Multi-pass membrane protein</topology>
    </subcellularLocation>
</comment>
<keyword evidence="8" id="KW-0862">Zinc</keyword>
<feature type="transmembrane region" description="Helical" evidence="9">
    <location>
        <begin position="149"/>
        <end position="169"/>
    </location>
</feature>
<name>A0A3D8T6D4_9EURO</name>
<feature type="transmembrane region" description="Helical" evidence="9">
    <location>
        <begin position="100"/>
        <end position="117"/>
    </location>
</feature>
<dbReference type="Pfam" id="PF05875">
    <property type="entry name" value="Ceramidase"/>
    <property type="match status" value="1"/>
</dbReference>
<dbReference type="GO" id="GO:0005789">
    <property type="term" value="C:endoplasmic reticulum membrane"/>
    <property type="evidence" value="ECO:0007669"/>
    <property type="project" value="TreeGrafter"/>
</dbReference>
<evidence type="ECO:0000256" key="2">
    <source>
        <dbReference type="ARBA" id="ARBA00009780"/>
    </source>
</evidence>
<sequence length="321" mass="37533">MPLLPSIPYPPSGVGYWDPVTSTLNWCEEDYYATIYSAEIVNTLTNLLFMALGVKGIQSCRRNGHDTIFQVAYYGYIIVGTGSFLFHSTLKYPMQLVDELSMIYTTCLMCYASFSYSRSTTYRVLLGVFLTSLAIFITLYYHYLQDPLFHQNAYALLTAIVLIQSMYTMEVKLRPSWRHSTEEDRLERQRKGLPVLSKERQHYENVRDLKTLKTMWLMVGYGLSVFLGGFAIWNLDNFFCSTVRRWRRDIGLPWGILLEGHGWWHIMTGTGAYLYIVWGIWLRHCLNDRQEEYHLWWPRIWNIPEIVRTSSTANGSAKKLQ</sequence>
<dbReference type="InterPro" id="IPR008901">
    <property type="entry name" value="ACER"/>
</dbReference>
<comment type="caution">
    <text evidence="10">The sequence shown here is derived from an EMBL/GenBank/DDBJ whole genome shotgun (WGS) entry which is preliminary data.</text>
</comment>
<keyword evidence="11" id="KW-1185">Reference proteome</keyword>
<reference evidence="10 11" key="1">
    <citation type="journal article" date="2018" name="IMA Fungus">
        <title>IMA Genome-F 9: Draft genome sequence of Annulohypoxylon stygium, Aspergillus mulundensis, Berkeleyomyces basicola (syn. Thielaviopsis basicola), Ceratocystis smalleyi, two Cercospora beticola strains, Coleophoma cylindrospora, Fusarium fracticaudum, Phialophora cf. hyalina, and Morchella septimelata.</title>
        <authorList>
            <person name="Wingfield B.D."/>
            <person name="Bills G.F."/>
            <person name="Dong Y."/>
            <person name="Huang W."/>
            <person name="Nel W.J."/>
            <person name="Swalarsk-Parry B.S."/>
            <person name="Vaghefi N."/>
            <person name="Wilken P.M."/>
            <person name="An Z."/>
            <person name="de Beer Z.W."/>
            <person name="De Vos L."/>
            <person name="Chen L."/>
            <person name="Duong T.A."/>
            <person name="Gao Y."/>
            <person name="Hammerbacher A."/>
            <person name="Kikkert J.R."/>
            <person name="Li Y."/>
            <person name="Li H."/>
            <person name="Li K."/>
            <person name="Li Q."/>
            <person name="Liu X."/>
            <person name="Ma X."/>
            <person name="Naidoo K."/>
            <person name="Pethybridge S.J."/>
            <person name="Sun J."/>
            <person name="Steenkamp E.T."/>
            <person name="van der Nest M.A."/>
            <person name="van Wyk S."/>
            <person name="Wingfield M.J."/>
            <person name="Xiong C."/>
            <person name="Yue Q."/>
            <person name="Zhang X."/>
        </authorList>
    </citation>
    <scope>NUCLEOTIDE SEQUENCE [LARGE SCALE GENOMIC DNA]</scope>
    <source>
        <strain evidence="10 11">DSM 5745</strain>
    </source>
</reference>
<feature type="binding site" evidence="7">
    <location>
        <position position="39"/>
    </location>
    <ligand>
        <name>Ca(2+)</name>
        <dbReference type="ChEBI" id="CHEBI:29108"/>
    </ligand>
</feature>
<evidence type="ECO:0008006" key="12">
    <source>
        <dbReference type="Google" id="ProtNLM"/>
    </source>
</evidence>
<dbReference type="PANTHER" id="PTHR46187">
    <property type="entry name" value="ALKALINE CERAMIDASE 3"/>
    <property type="match status" value="1"/>
</dbReference>
<dbReference type="PANTHER" id="PTHR46187:SF3">
    <property type="entry name" value="ALKALINE CERAMIDASE 3"/>
    <property type="match status" value="1"/>
</dbReference>
<keyword evidence="4" id="KW-0378">Hydrolase</keyword>
<dbReference type="GO" id="GO:0046514">
    <property type="term" value="P:ceramide catabolic process"/>
    <property type="evidence" value="ECO:0007669"/>
    <property type="project" value="TreeGrafter"/>
</dbReference>
<evidence type="ECO:0000256" key="6">
    <source>
        <dbReference type="ARBA" id="ARBA00023136"/>
    </source>
</evidence>
<gene>
    <name evidence="10" type="ORF">DSM5745_01448</name>
</gene>
<keyword evidence="6 9" id="KW-0472">Membrane</keyword>
<dbReference type="RefSeq" id="XP_026609309.1">
    <property type="nucleotide sequence ID" value="XM_026743464.1"/>
</dbReference>
<dbReference type="AlphaFoldDB" id="A0A3D8T6D4"/>
<dbReference type="STRING" id="1810919.A0A3D8T6D4"/>
<keyword evidence="5 9" id="KW-1133">Transmembrane helix</keyword>
<protein>
    <recommendedName>
        <fullName evidence="12">Alkaline phytoceramidase</fullName>
    </recommendedName>
</protein>
<proteinExistence type="inferred from homology"/>
<evidence type="ECO:0000256" key="7">
    <source>
        <dbReference type="PIRSR" id="PIRSR608901-1"/>
    </source>
</evidence>
<evidence type="ECO:0000256" key="4">
    <source>
        <dbReference type="ARBA" id="ARBA00022801"/>
    </source>
</evidence>
<feature type="transmembrane region" description="Helical" evidence="9">
    <location>
        <begin position="71"/>
        <end position="88"/>
    </location>
</feature>
<dbReference type="GO" id="GO:0046872">
    <property type="term" value="F:metal ion binding"/>
    <property type="evidence" value="ECO:0007669"/>
    <property type="project" value="UniProtKB-KW"/>
</dbReference>
<evidence type="ECO:0000256" key="9">
    <source>
        <dbReference type="SAM" id="Phobius"/>
    </source>
</evidence>
<feature type="binding site" evidence="7">
    <location>
        <position position="26"/>
    </location>
    <ligand>
        <name>Ca(2+)</name>
        <dbReference type="ChEBI" id="CHEBI:29108"/>
    </ligand>
</feature>
<keyword evidence="7" id="KW-0106">Calcium</keyword>
<feature type="transmembrane region" description="Helical" evidence="9">
    <location>
        <begin position="124"/>
        <end position="143"/>
    </location>
</feature>
<dbReference type="GeneID" id="38111818"/>
<dbReference type="GO" id="GO:0016811">
    <property type="term" value="F:hydrolase activity, acting on carbon-nitrogen (but not peptide) bonds, in linear amides"/>
    <property type="evidence" value="ECO:0007669"/>
    <property type="project" value="InterPro"/>
</dbReference>
<feature type="binding site" evidence="8">
    <location>
        <position position="87"/>
    </location>
    <ligand>
        <name>Zn(2+)</name>
        <dbReference type="ChEBI" id="CHEBI:29105"/>
        <note>catalytic</note>
    </ligand>
</feature>
<keyword evidence="3 9" id="KW-0812">Transmembrane</keyword>
<evidence type="ECO:0000256" key="3">
    <source>
        <dbReference type="ARBA" id="ARBA00022692"/>
    </source>
</evidence>
<comment type="cofactor">
    <cofactor evidence="8">
        <name>Zn(2+)</name>
        <dbReference type="ChEBI" id="CHEBI:29105"/>
    </cofactor>
</comment>
<feature type="transmembrane region" description="Helical" evidence="9">
    <location>
        <begin position="262"/>
        <end position="282"/>
    </location>
</feature>